<organism evidence="1 2">
    <name type="scientific">Paenibacillus albilobatus</name>
    <dbReference type="NCBI Taxonomy" id="2716884"/>
    <lineage>
        <taxon>Bacteria</taxon>
        <taxon>Bacillati</taxon>
        <taxon>Bacillota</taxon>
        <taxon>Bacilli</taxon>
        <taxon>Bacillales</taxon>
        <taxon>Paenibacillaceae</taxon>
        <taxon>Paenibacillus</taxon>
    </lineage>
</organism>
<gene>
    <name evidence="1" type="ORF">J2TS6_12760</name>
</gene>
<evidence type="ECO:0000313" key="1">
    <source>
        <dbReference type="EMBL" id="GIO30135.1"/>
    </source>
</evidence>
<evidence type="ECO:0008006" key="3">
    <source>
        <dbReference type="Google" id="ProtNLM"/>
    </source>
</evidence>
<reference evidence="1" key="1">
    <citation type="submission" date="2021-03" db="EMBL/GenBank/DDBJ databases">
        <title>Antimicrobial resistance genes in bacteria isolated from Japanese honey, and their potential for conferring macrolide and lincosamide resistance in the American foulbrood pathogen Paenibacillus larvae.</title>
        <authorList>
            <person name="Okamoto M."/>
            <person name="Kumagai M."/>
            <person name="Kanamori H."/>
            <person name="Takamatsu D."/>
        </authorList>
    </citation>
    <scope>NUCLEOTIDE SEQUENCE</scope>
    <source>
        <strain evidence="1">J2TS6</strain>
    </source>
</reference>
<dbReference type="RefSeq" id="WP_160039998.1">
    <property type="nucleotide sequence ID" value="NZ_BORQ01000001.1"/>
</dbReference>
<sequence>MDIKICKWFNDADSPVMFMIDDLANTWVDMNRNGQVEPGEDWGYFKDHEHSSFRYLERQLLSPFPDVKVTFFVPVGVRSGIIKQPLFKQISKPINADEESRRFFSFIHSHPRFELAYHGTTHGQAGEKAEDFIQEWDSFSNVEDAVQRTEQGIETFKDAVGVRPQGGKYCGYVSNRYSDDSIDATGFLWWCRYWNRGVLERNSGDISGRDFDKRSNFDVKRFGKNDVVDIPSTVNGEMLNSLYRPGKTFKGLVKRILKEPLIRMKLREIDFLLKHKLVISIQEHIAPARDDGKRQNPNIFDDRQSLTHIFRYLQKKKVWYCTGTELAVYVNTRDKVNIVVQDGRTFRLEYDPCPHHQMITLRFKQKRGSVLLPDQTSVNITNGIANLKVMDGNYMVIESATKT</sequence>
<accession>A0A919XFQ9</accession>
<dbReference type="Gene3D" id="3.20.20.370">
    <property type="entry name" value="Glycoside hydrolase/deacetylase"/>
    <property type="match status" value="1"/>
</dbReference>
<dbReference type="AlphaFoldDB" id="A0A919XFQ9"/>
<evidence type="ECO:0000313" key="2">
    <source>
        <dbReference type="Proteomes" id="UP000679779"/>
    </source>
</evidence>
<protein>
    <recommendedName>
        <fullName evidence="3">DUF2334 domain-containing protein</fullName>
    </recommendedName>
</protein>
<comment type="caution">
    <text evidence="1">The sequence shown here is derived from an EMBL/GenBank/DDBJ whole genome shotgun (WGS) entry which is preliminary data.</text>
</comment>
<proteinExistence type="predicted"/>
<dbReference type="Proteomes" id="UP000679779">
    <property type="component" value="Unassembled WGS sequence"/>
</dbReference>
<dbReference type="EMBL" id="BORQ01000001">
    <property type="protein sequence ID" value="GIO30135.1"/>
    <property type="molecule type" value="Genomic_DNA"/>
</dbReference>
<name>A0A919XFQ9_9BACL</name>
<keyword evidence="2" id="KW-1185">Reference proteome</keyword>